<dbReference type="KEGG" id="tdl:TDEL_0H02140"/>
<gene>
    <name evidence="3" type="primary">TDEL0H02140</name>
    <name evidence="3" type="ORF">TDEL_0H02140</name>
</gene>
<dbReference type="GO" id="GO:2001069">
    <property type="term" value="F:glycogen binding"/>
    <property type="evidence" value="ECO:0007669"/>
    <property type="project" value="TreeGrafter"/>
</dbReference>
<dbReference type="InParanoid" id="G8ZZM9"/>
<dbReference type="Gene3D" id="2.60.40.2440">
    <property type="entry name" value="Carbohydrate binding type-21 domain"/>
    <property type="match status" value="1"/>
</dbReference>
<feature type="domain" description="CBM21" evidence="2">
    <location>
        <begin position="320"/>
        <end position="435"/>
    </location>
</feature>
<dbReference type="InterPro" id="IPR050782">
    <property type="entry name" value="PP1_regulatory_subunit_3"/>
</dbReference>
<evidence type="ECO:0000259" key="2">
    <source>
        <dbReference type="PROSITE" id="PS51159"/>
    </source>
</evidence>
<feature type="region of interest" description="Disordered" evidence="1">
    <location>
        <begin position="80"/>
        <end position="103"/>
    </location>
</feature>
<dbReference type="EMBL" id="HE616749">
    <property type="protein sequence ID" value="CCE94073.1"/>
    <property type="molecule type" value="Genomic_DNA"/>
</dbReference>
<reference evidence="3 4" key="1">
    <citation type="journal article" date="2011" name="Proc. Natl. Acad. Sci. U.S.A.">
        <title>Evolutionary erosion of yeast sex chromosomes by mating-type switching accidents.</title>
        <authorList>
            <person name="Gordon J.L."/>
            <person name="Armisen D."/>
            <person name="Proux-Wera E."/>
            <person name="Oheigeartaigh S.S."/>
            <person name="Byrne K.P."/>
            <person name="Wolfe K.H."/>
        </authorList>
    </citation>
    <scope>NUCLEOTIDE SEQUENCE [LARGE SCALE GENOMIC DNA]</scope>
    <source>
        <strain evidence="4">ATCC 10662 / CBS 1146 / NBRC 0425 / NCYC 2629 / NRRL Y-866</strain>
    </source>
</reference>
<evidence type="ECO:0000256" key="1">
    <source>
        <dbReference type="SAM" id="MobiDB-lite"/>
    </source>
</evidence>
<organism evidence="3 4">
    <name type="scientific">Torulaspora delbrueckii</name>
    <name type="common">Yeast</name>
    <name type="synonym">Candida colliculosa</name>
    <dbReference type="NCBI Taxonomy" id="4950"/>
    <lineage>
        <taxon>Eukaryota</taxon>
        <taxon>Fungi</taxon>
        <taxon>Dikarya</taxon>
        <taxon>Ascomycota</taxon>
        <taxon>Saccharomycotina</taxon>
        <taxon>Saccharomycetes</taxon>
        <taxon>Saccharomycetales</taxon>
        <taxon>Saccharomycetaceae</taxon>
        <taxon>Torulaspora</taxon>
    </lineage>
</organism>
<dbReference type="GeneID" id="11501237"/>
<keyword evidence="4" id="KW-1185">Reference proteome</keyword>
<dbReference type="PROSITE" id="PS51159">
    <property type="entry name" value="CBM21"/>
    <property type="match status" value="1"/>
</dbReference>
<evidence type="ECO:0000313" key="3">
    <source>
        <dbReference type="EMBL" id="CCE94073.1"/>
    </source>
</evidence>
<feature type="compositionally biased region" description="Polar residues" evidence="1">
    <location>
        <begin position="91"/>
        <end position="102"/>
    </location>
</feature>
<name>G8ZZM9_TORDE</name>
<dbReference type="OrthoDB" id="1881at2759"/>
<dbReference type="STRING" id="1076872.G8ZZM9"/>
<evidence type="ECO:0000313" key="4">
    <source>
        <dbReference type="Proteomes" id="UP000005627"/>
    </source>
</evidence>
<dbReference type="HOGENOM" id="CLU_017894_0_0_1"/>
<dbReference type="Proteomes" id="UP000005627">
    <property type="component" value="Chromosome 8"/>
</dbReference>
<dbReference type="AlphaFoldDB" id="G8ZZM9"/>
<sequence length="448" mass="51352">MYIKVGSHNEDGNEELRRSMKDGEMASAPNLMERRVKANNISSINSLNFMHKPQRVSQMKTNLFPDEEILKNTNLNKKLSTETYGGGYSPTRRQGSNGNLYSDEQLPFPPVYKKSGEILKSSLKMRSKSLPTSPYISSENKDFSNVQPGRLQRSKSVHFDQKTPVKYFCEDESPIDVGTKPNDETEDISYQHKPVRSLYDDPEEGFLSMGIDRLTMDSEPKTKSPRNLRKSKRFNDLWKDQTTNKINTNNVLLRPHIAHKSNSSSNVTNGQVNGKQRVVGLYNVNFPILSNNNPKALKLNIFINLSRGKKCFLQDLTLCTRKGSDEQTQLRSDSHGTRLIIGRVLVKNIFFDKRVVIKYTWNAWQTTREVECVYVSDGDGILPGTNMDVFKFIIDDLSRTDSRAKLEFCIHYVARNDFQRQEYWDNNEGANYKLDCILDGFHNPFATT</sequence>
<dbReference type="GO" id="GO:0008157">
    <property type="term" value="F:protein phosphatase 1 binding"/>
    <property type="evidence" value="ECO:0007669"/>
    <property type="project" value="TreeGrafter"/>
</dbReference>
<dbReference type="FunCoup" id="G8ZZM9">
    <property type="interactions" value="153"/>
</dbReference>
<dbReference type="eggNOG" id="KOG3986">
    <property type="taxonomic scope" value="Eukaryota"/>
</dbReference>
<dbReference type="GO" id="GO:0005979">
    <property type="term" value="P:regulation of glycogen biosynthetic process"/>
    <property type="evidence" value="ECO:0007669"/>
    <property type="project" value="TreeGrafter"/>
</dbReference>
<dbReference type="InterPro" id="IPR005036">
    <property type="entry name" value="CBM21_dom"/>
</dbReference>
<dbReference type="RefSeq" id="XP_003683284.1">
    <property type="nucleotide sequence ID" value="XM_003683236.1"/>
</dbReference>
<dbReference type="InterPro" id="IPR038175">
    <property type="entry name" value="CBM21_dom_sf"/>
</dbReference>
<dbReference type="GO" id="GO:0000164">
    <property type="term" value="C:protein phosphatase type 1 complex"/>
    <property type="evidence" value="ECO:0007669"/>
    <property type="project" value="TreeGrafter"/>
</dbReference>
<protein>
    <recommendedName>
        <fullName evidence="2">CBM21 domain-containing protein</fullName>
    </recommendedName>
</protein>
<accession>G8ZZM9</accession>
<dbReference type="PANTHER" id="PTHR12307">
    <property type="entry name" value="PROTEIN PHOSPHATASE 1 REGULATORY SUBUNIT"/>
    <property type="match status" value="1"/>
</dbReference>
<proteinExistence type="predicted"/>
<dbReference type="PANTHER" id="PTHR12307:SF36">
    <property type="entry name" value="GLYCOGEN-BINDING SUBUNIT 76A"/>
    <property type="match status" value="1"/>
</dbReference>
<dbReference type="Pfam" id="PF03370">
    <property type="entry name" value="CBM_21"/>
    <property type="match status" value="1"/>
</dbReference>